<evidence type="ECO:0000256" key="9">
    <source>
        <dbReference type="SAM" id="SignalP"/>
    </source>
</evidence>
<feature type="chain" id="PRO_5013111288" evidence="9">
    <location>
        <begin position="17"/>
        <end position="221"/>
    </location>
</feature>
<dbReference type="GO" id="GO:0016020">
    <property type="term" value="C:membrane"/>
    <property type="evidence" value="ECO:0007669"/>
    <property type="project" value="UniProtKB-SubCell"/>
</dbReference>
<evidence type="ECO:0000259" key="10">
    <source>
        <dbReference type="PROSITE" id="PS50866"/>
    </source>
</evidence>
<dbReference type="Proteomes" id="UP000002899">
    <property type="component" value="Chromosome I"/>
</dbReference>
<gene>
    <name evidence="11" type="ORF">BMR1_01G01195</name>
</gene>
<evidence type="ECO:0000256" key="4">
    <source>
        <dbReference type="ARBA" id="ARBA00022729"/>
    </source>
</evidence>
<sequence length="221" mass="25484">MIAVCLFATFLSTSFGFHIYIEDSVERCFIENVGERILITANYEYLGAAHSAVSDATNTGCSMYFRLPNGKINTRVDISAKPKGKFSYISETAGTHRICIYCSLGHWLESKKAKFFLSVETADALDKFENQRQYDFDNINPAKKHEIEFLISEIQKFTHSVSSIKDEQVLDDFITNKFYRIFNTVHEYILYFYMAQIAAICICVAYSINHLNKYFKSQRLI</sequence>
<dbReference type="PROSITE" id="PS50866">
    <property type="entry name" value="GOLD"/>
    <property type="match status" value="1"/>
</dbReference>
<dbReference type="SMART" id="SM01190">
    <property type="entry name" value="EMP24_GP25L"/>
    <property type="match status" value="1"/>
</dbReference>
<evidence type="ECO:0000256" key="5">
    <source>
        <dbReference type="ARBA" id="ARBA00022989"/>
    </source>
</evidence>
<evidence type="ECO:0000256" key="8">
    <source>
        <dbReference type="SAM" id="Phobius"/>
    </source>
</evidence>
<dbReference type="EMBL" id="FO082871">
    <property type="protein sequence ID" value="SIO73260.1"/>
    <property type="molecule type" value="Genomic_DNA"/>
</dbReference>
<evidence type="ECO:0000256" key="3">
    <source>
        <dbReference type="ARBA" id="ARBA00022692"/>
    </source>
</evidence>
<protein>
    <submittedName>
        <fullName evidence="11">Transmembrane emp24 domain-containing protein eca</fullName>
    </submittedName>
</protein>
<dbReference type="InterPro" id="IPR009038">
    <property type="entry name" value="GOLD_dom"/>
</dbReference>
<reference evidence="11 12" key="2">
    <citation type="journal article" date="2013" name="PLoS ONE">
        <title>Whole genome mapping and re-organization of the nuclear and mitochondrial genomes of Babesia microti isolates.</title>
        <authorList>
            <person name="Cornillot E."/>
            <person name="Dassouli A."/>
            <person name="Garg A."/>
            <person name="Pachikara N."/>
            <person name="Randazzo S."/>
            <person name="Depoix D."/>
            <person name="Carcy B."/>
            <person name="Delbecq S."/>
            <person name="Frutos R."/>
            <person name="Silva J.C."/>
            <person name="Sutton R."/>
            <person name="Krause P.J."/>
            <person name="Mamoun C.B."/>
        </authorList>
    </citation>
    <scope>NUCLEOTIDE SEQUENCE [LARGE SCALE GENOMIC DNA]</scope>
    <source>
        <strain evidence="11 12">RI</strain>
    </source>
</reference>
<evidence type="ECO:0000313" key="12">
    <source>
        <dbReference type="Proteomes" id="UP000002899"/>
    </source>
</evidence>
<dbReference type="OrthoDB" id="3427at2759"/>
<name>A0A1N6LWL1_BABMR</name>
<dbReference type="AlphaFoldDB" id="A0A1N6LWL1"/>
<dbReference type="GeneID" id="24423318"/>
<dbReference type="InterPro" id="IPR015720">
    <property type="entry name" value="Emp24-like"/>
</dbReference>
<evidence type="ECO:0000256" key="1">
    <source>
        <dbReference type="ARBA" id="ARBA00004479"/>
    </source>
</evidence>
<proteinExistence type="inferred from homology"/>
<feature type="signal peptide" evidence="9">
    <location>
        <begin position="1"/>
        <end position="16"/>
    </location>
</feature>
<dbReference type="VEuPathDB" id="PiroplasmaDB:BMR1_01G01195"/>
<comment type="subcellular location">
    <subcellularLocation>
        <location evidence="1 7">Membrane</location>
        <topology evidence="1 7">Single-pass type I membrane protein</topology>
    </subcellularLocation>
</comment>
<evidence type="ECO:0000256" key="7">
    <source>
        <dbReference type="RuleBase" id="RU003827"/>
    </source>
</evidence>
<keyword evidence="4 9" id="KW-0732">Signal</keyword>
<evidence type="ECO:0000256" key="2">
    <source>
        <dbReference type="ARBA" id="ARBA00007104"/>
    </source>
</evidence>
<reference evidence="11 12" key="1">
    <citation type="journal article" date="2012" name="Nucleic Acids Res.">
        <title>Sequencing of the smallest Apicomplexan genome from the human pathogen Babesia microti.</title>
        <authorList>
            <person name="Cornillot E."/>
            <person name="Hadj-Kaddour K."/>
            <person name="Dassouli A."/>
            <person name="Noel B."/>
            <person name="Ranwez V."/>
            <person name="Vacherie B."/>
            <person name="Augagneur Y."/>
            <person name="Bres V."/>
            <person name="Duclos A."/>
            <person name="Randazzo S."/>
            <person name="Carcy B."/>
            <person name="Debierre-Grockiego F."/>
            <person name="Delbecq S."/>
            <person name="Moubri-Menage K."/>
            <person name="Shams-Eldin H."/>
            <person name="Usmani-Brown S."/>
            <person name="Bringaud F."/>
            <person name="Wincker P."/>
            <person name="Vivares C.P."/>
            <person name="Schwarz R.T."/>
            <person name="Schetters T.P."/>
            <person name="Krause P.J."/>
            <person name="Gorenflot A."/>
            <person name="Berry V."/>
            <person name="Barbe V."/>
            <person name="Ben Mamoun C."/>
        </authorList>
    </citation>
    <scope>NUCLEOTIDE SEQUENCE [LARGE SCALE GENOMIC DNA]</scope>
    <source>
        <strain evidence="11 12">RI</strain>
    </source>
</reference>
<organism evidence="11 12">
    <name type="scientific">Babesia microti (strain RI)</name>
    <dbReference type="NCBI Taxonomy" id="1133968"/>
    <lineage>
        <taxon>Eukaryota</taxon>
        <taxon>Sar</taxon>
        <taxon>Alveolata</taxon>
        <taxon>Apicomplexa</taxon>
        <taxon>Aconoidasida</taxon>
        <taxon>Piroplasmida</taxon>
        <taxon>Babesiidae</taxon>
        <taxon>Babesia</taxon>
    </lineage>
</organism>
<accession>A0A1N6LWL1</accession>
<evidence type="ECO:0000313" key="11">
    <source>
        <dbReference type="EMBL" id="SIO73260.1"/>
    </source>
</evidence>
<reference evidence="11 12" key="3">
    <citation type="journal article" date="2016" name="Sci. Rep.">
        <title>Genome-wide diversity and gene expression profiling of Babesia microti isolates identify polymorphic genes that mediate host-pathogen interactions.</title>
        <authorList>
            <person name="Silva J.C."/>
            <person name="Cornillot E."/>
            <person name="McCracken C."/>
            <person name="Usmani-Brown S."/>
            <person name="Dwivedi A."/>
            <person name="Ifeonu O.O."/>
            <person name="Crabtree J."/>
            <person name="Gotia H.T."/>
            <person name="Virji A.Z."/>
            <person name="Reynes C."/>
            <person name="Colinge J."/>
            <person name="Kumar V."/>
            <person name="Lawres L."/>
            <person name="Pazzi J.E."/>
            <person name="Pablo J.V."/>
            <person name="Hung C."/>
            <person name="Brancato J."/>
            <person name="Kumari P."/>
            <person name="Orvis J."/>
            <person name="Tretina K."/>
            <person name="Chibucos M."/>
            <person name="Ott S."/>
            <person name="Sadzewicz L."/>
            <person name="Sengamalay N."/>
            <person name="Shetty A.C."/>
            <person name="Su Q."/>
            <person name="Tallon L."/>
            <person name="Fraser C.M."/>
            <person name="Frutos R."/>
            <person name="Molina D.M."/>
            <person name="Krause P.J."/>
            <person name="Ben Mamoun C."/>
        </authorList>
    </citation>
    <scope>NUCLEOTIDE SEQUENCE [LARGE SCALE GENOMIC DNA]</scope>
    <source>
        <strain evidence="11 12">RI</strain>
    </source>
</reference>
<keyword evidence="12" id="KW-1185">Reference proteome</keyword>
<dbReference type="PANTHER" id="PTHR22811">
    <property type="entry name" value="TRANSMEMBRANE EMP24 DOMAIN-CONTAINING PROTEIN"/>
    <property type="match status" value="1"/>
</dbReference>
<comment type="similarity">
    <text evidence="2 7">Belongs to the EMP24/GP25L family.</text>
</comment>
<keyword evidence="6 8" id="KW-0472">Membrane</keyword>
<keyword evidence="3 7" id="KW-0812">Transmembrane</keyword>
<keyword evidence="5 8" id="KW-1133">Transmembrane helix</keyword>
<dbReference type="Pfam" id="PF01105">
    <property type="entry name" value="EMP24_GP25L"/>
    <property type="match status" value="1"/>
</dbReference>
<dbReference type="RefSeq" id="XP_012647313.2">
    <property type="nucleotide sequence ID" value="XM_012791859.2"/>
</dbReference>
<evidence type="ECO:0000256" key="6">
    <source>
        <dbReference type="ARBA" id="ARBA00023136"/>
    </source>
</evidence>
<dbReference type="KEGG" id="bmic:BMR1_01G01195"/>
<feature type="domain" description="GOLD" evidence="10">
    <location>
        <begin position="26"/>
        <end position="119"/>
    </location>
</feature>
<feature type="transmembrane region" description="Helical" evidence="8">
    <location>
        <begin position="188"/>
        <end position="209"/>
    </location>
</feature>